<gene>
    <name evidence="2" type="ORF">O181_052184</name>
</gene>
<feature type="domain" description="Integrase zinc-binding" evidence="1">
    <location>
        <begin position="140"/>
        <end position="194"/>
    </location>
</feature>
<organism evidence="2 3">
    <name type="scientific">Austropuccinia psidii MF-1</name>
    <dbReference type="NCBI Taxonomy" id="1389203"/>
    <lineage>
        <taxon>Eukaryota</taxon>
        <taxon>Fungi</taxon>
        <taxon>Dikarya</taxon>
        <taxon>Basidiomycota</taxon>
        <taxon>Pucciniomycotina</taxon>
        <taxon>Pucciniomycetes</taxon>
        <taxon>Pucciniales</taxon>
        <taxon>Sphaerophragmiaceae</taxon>
        <taxon>Austropuccinia</taxon>
    </lineage>
</organism>
<reference evidence="2" key="1">
    <citation type="submission" date="2021-03" db="EMBL/GenBank/DDBJ databases">
        <title>Draft genome sequence of rust myrtle Austropuccinia psidii MF-1, a brazilian biotype.</title>
        <authorList>
            <person name="Quecine M.C."/>
            <person name="Pachon D.M.R."/>
            <person name="Bonatelli M.L."/>
            <person name="Correr F.H."/>
            <person name="Franceschini L.M."/>
            <person name="Leite T.F."/>
            <person name="Margarido G.R.A."/>
            <person name="Almeida C.A."/>
            <person name="Ferrarezi J.A."/>
            <person name="Labate C.A."/>
        </authorList>
    </citation>
    <scope>NUCLEOTIDE SEQUENCE</scope>
    <source>
        <strain evidence="2">MF-1</strain>
    </source>
</reference>
<dbReference type="Pfam" id="PF17921">
    <property type="entry name" value="Integrase_H2C2"/>
    <property type="match status" value="1"/>
</dbReference>
<dbReference type="Gene3D" id="1.10.340.70">
    <property type="match status" value="1"/>
</dbReference>
<protein>
    <recommendedName>
        <fullName evidence="1">Integrase zinc-binding domain-containing protein</fullName>
    </recommendedName>
</protein>
<dbReference type="Proteomes" id="UP000765509">
    <property type="component" value="Unassembled WGS sequence"/>
</dbReference>
<evidence type="ECO:0000259" key="1">
    <source>
        <dbReference type="Pfam" id="PF17921"/>
    </source>
</evidence>
<dbReference type="EMBL" id="AVOT02022816">
    <property type="protein sequence ID" value="MBW0512469.1"/>
    <property type="molecule type" value="Genomic_DNA"/>
</dbReference>
<accession>A0A9Q3HRE9</accession>
<dbReference type="AlphaFoldDB" id="A0A9Q3HRE9"/>
<evidence type="ECO:0000313" key="2">
    <source>
        <dbReference type="EMBL" id="MBW0512469.1"/>
    </source>
</evidence>
<evidence type="ECO:0000313" key="3">
    <source>
        <dbReference type="Proteomes" id="UP000765509"/>
    </source>
</evidence>
<comment type="caution">
    <text evidence="2">The sequence shown here is derived from an EMBL/GenBank/DDBJ whole genome shotgun (WGS) entry which is preliminary data.</text>
</comment>
<name>A0A9Q3HRE9_9BASI</name>
<dbReference type="InterPro" id="IPR041588">
    <property type="entry name" value="Integrase_H2C2"/>
</dbReference>
<keyword evidence="3" id="KW-1185">Reference proteome</keyword>
<proteinExistence type="predicted"/>
<sequence length="278" mass="32365">MTIMYKEGEIHTATNGLSRWPLDNVKRNQANDPEVAAKILIHSMEMDRKKNFIFYKQAPESVTSVTTKANQRRQKLPYWELDSLKFTMNFLLQLLRHITNTKNLEEPCLMDYMDSNSFLIDEILYSREKETSAIKVKERDHISLILKQCHDCPYRGHMGEGRRKEMVASTTWWPQWEKGFSEYINTCERFQKGNRKHGKKYGLLQHIEEPKHPRKTINMDCVTGLVCQNAVCQTSTKVTLAKNAIELVERPIITGKLSITFHHVTVPPGLENCVPKRM</sequence>